<keyword evidence="4" id="KW-1185">Reference proteome</keyword>
<proteinExistence type="predicted"/>
<feature type="domain" description="TGFBR3/Endoglin-like N-terminal" evidence="2">
    <location>
        <begin position="68"/>
        <end position="112"/>
    </location>
</feature>
<organism evidence="3 4">
    <name type="scientific">Muntiacus reevesi</name>
    <name type="common">Reeves' muntjac</name>
    <name type="synonym">Cervus reevesi</name>
    <dbReference type="NCBI Taxonomy" id="9886"/>
    <lineage>
        <taxon>Eukaryota</taxon>
        <taxon>Metazoa</taxon>
        <taxon>Chordata</taxon>
        <taxon>Craniata</taxon>
        <taxon>Vertebrata</taxon>
        <taxon>Euteleostomi</taxon>
        <taxon>Mammalia</taxon>
        <taxon>Eutheria</taxon>
        <taxon>Laurasiatheria</taxon>
        <taxon>Artiodactyla</taxon>
        <taxon>Ruminantia</taxon>
        <taxon>Pecora</taxon>
        <taxon>Cervidae</taxon>
        <taxon>Muntiacinae</taxon>
        <taxon>Muntiacus</taxon>
    </lineage>
</organism>
<name>A0A5J5N5P2_MUNRE</name>
<sequence>MIRPLLFLSEALLVSHFSWEGLSDLSQTLLYNSGLNCLCLFLLGPEPGAPCELSPVNASHPVQALMESFTALSGCASRGTVGLPQEVHVLNLRAADQGPGQPQREDCSLNWATLGLLSRELSRLFTFPAHPPPPYWKECF</sequence>
<dbReference type="Pfam" id="PF26060">
    <property type="entry name" value="TGFBR3_N"/>
    <property type="match status" value="1"/>
</dbReference>
<protein>
    <recommendedName>
        <fullName evidence="2">TGFBR3/Endoglin-like N-terminal domain-containing protein</fullName>
    </recommendedName>
</protein>
<dbReference type="InterPro" id="IPR058899">
    <property type="entry name" value="TGFBR3/Endoglin-like_N"/>
</dbReference>
<comment type="caution">
    <text evidence="3">The sequence shown here is derived from an EMBL/GenBank/DDBJ whole genome shotgun (WGS) entry which is preliminary data.</text>
</comment>
<evidence type="ECO:0000313" key="3">
    <source>
        <dbReference type="EMBL" id="KAB0385880.1"/>
    </source>
</evidence>
<dbReference type="AlphaFoldDB" id="A0A5J5N5P2"/>
<evidence type="ECO:0000259" key="2">
    <source>
        <dbReference type="Pfam" id="PF26060"/>
    </source>
</evidence>
<evidence type="ECO:0000256" key="1">
    <source>
        <dbReference type="ARBA" id="ARBA00023180"/>
    </source>
</evidence>
<gene>
    <name evidence="3" type="ORF">FD755_000836</name>
</gene>
<dbReference type="EMBL" id="VCEB01000001">
    <property type="protein sequence ID" value="KAB0385880.1"/>
    <property type="molecule type" value="Genomic_DNA"/>
</dbReference>
<reference evidence="3 4" key="1">
    <citation type="submission" date="2019-06" db="EMBL/GenBank/DDBJ databases">
        <title>Discovery of a novel chromosome fission-fusion reversal in muntjac.</title>
        <authorList>
            <person name="Mudd A.B."/>
            <person name="Bredeson J.V."/>
            <person name="Baum R."/>
            <person name="Hockemeyer D."/>
            <person name="Rokhsar D.S."/>
        </authorList>
    </citation>
    <scope>NUCLEOTIDE SEQUENCE [LARGE SCALE GENOMIC DNA]</scope>
    <source>
        <strain evidence="3">UCam_UCB_Mr</strain>
        <tissue evidence="3">Fibroblast cell line</tissue>
    </source>
</reference>
<evidence type="ECO:0000313" key="4">
    <source>
        <dbReference type="Proteomes" id="UP000326062"/>
    </source>
</evidence>
<dbReference type="Proteomes" id="UP000326062">
    <property type="component" value="Chromosome 1"/>
</dbReference>
<accession>A0A5J5N5P2</accession>
<keyword evidence="1" id="KW-0325">Glycoprotein</keyword>